<accession>A0ABQ1P858</accession>
<reference evidence="2" key="1">
    <citation type="journal article" date="2019" name="Int. J. Syst. Evol. Microbiol.">
        <title>The Global Catalogue of Microorganisms (GCM) 10K type strain sequencing project: providing services to taxonomists for standard genome sequencing and annotation.</title>
        <authorList>
            <consortium name="The Broad Institute Genomics Platform"/>
            <consortium name="The Broad Institute Genome Sequencing Center for Infectious Disease"/>
            <person name="Wu L."/>
            <person name="Ma J."/>
        </authorList>
    </citation>
    <scope>NUCLEOTIDE SEQUENCE [LARGE SCALE GENOMIC DNA]</scope>
    <source>
        <strain evidence="2">CGMCC 1.15942</strain>
    </source>
</reference>
<evidence type="ECO:0000313" key="1">
    <source>
        <dbReference type="EMBL" id="GGC92727.1"/>
    </source>
</evidence>
<gene>
    <name evidence="1" type="ORF">GCM10011573_22920</name>
</gene>
<evidence type="ECO:0000313" key="2">
    <source>
        <dbReference type="Proteomes" id="UP000630615"/>
    </source>
</evidence>
<dbReference type="Proteomes" id="UP000630615">
    <property type="component" value="Unassembled WGS sequence"/>
</dbReference>
<protein>
    <submittedName>
        <fullName evidence="1">Uncharacterized protein</fullName>
    </submittedName>
</protein>
<comment type="caution">
    <text evidence="1">The sequence shown here is derived from an EMBL/GenBank/DDBJ whole genome shotgun (WGS) entry which is preliminary data.</text>
</comment>
<proteinExistence type="predicted"/>
<name>A0ABQ1P858_9ENTE</name>
<keyword evidence="2" id="KW-1185">Reference proteome</keyword>
<dbReference type="EMBL" id="BMKI01000004">
    <property type="protein sequence ID" value="GGC92727.1"/>
    <property type="molecule type" value="Genomic_DNA"/>
</dbReference>
<dbReference type="RefSeq" id="WP_088270111.1">
    <property type="nucleotide sequence ID" value="NZ_BMKI01000004.1"/>
</dbReference>
<sequence>MILDTNKPQVNDIFWINNGDNTVHVIEKDNDLFAAIHFGDSRSPITERLFLSAEKSYAEQGFKIWIPDTIFTEDELLP</sequence>
<organism evidence="1 2">
    <name type="scientific">Enterococcus wangshanyuanii</name>
    <dbReference type="NCBI Taxonomy" id="2005703"/>
    <lineage>
        <taxon>Bacteria</taxon>
        <taxon>Bacillati</taxon>
        <taxon>Bacillota</taxon>
        <taxon>Bacilli</taxon>
        <taxon>Lactobacillales</taxon>
        <taxon>Enterococcaceae</taxon>
        <taxon>Enterococcus</taxon>
    </lineage>
</organism>